<dbReference type="Pfam" id="PF08299">
    <property type="entry name" value="Bac_DnaA_C"/>
    <property type="match status" value="1"/>
</dbReference>
<reference evidence="14 15" key="1">
    <citation type="journal article" date="2014" name="Proc. Natl. Acad. Sci. U.S.A.">
        <title>Functional type 2 photosynthetic reaction centers found in the rare bacterial phylum Gemmatimonadetes.</title>
        <authorList>
            <person name="Zeng Y."/>
            <person name="Feng F."/>
            <person name="Medova H."/>
            <person name="Dean J."/>
            <person name="Koblizek M."/>
        </authorList>
    </citation>
    <scope>NUCLEOTIDE SEQUENCE [LARGE SCALE GENOMIC DNA]</scope>
    <source>
        <strain evidence="14 15">AP64</strain>
    </source>
</reference>
<dbReference type="GO" id="GO:0005886">
    <property type="term" value="C:plasma membrane"/>
    <property type="evidence" value="ECO:0007669"/>
    <property type="project" value="TreeGrafter"/>
</dbReference>
<dbReference type="InterPro" id="IPR038454">
    <property type="entry name" value="DnaA_N_sf"/>
</dbReference>
<gene>
    <name evidence="8" type="primary">dnaA</name>
    <name evidence="14" type="ORF">GEMMAAP_00005</name>
</gene>
<dbReference type="Pfam" id="PF11638">
    <property type="entry name" value="DnaA_N"/>
    <property type="match status" value="1"/>
</dbReference>
<keyword evidence="3 8" id="KW-0235">DNA replication</keyword>
<comment type="function">
    <text evidence="8 10">Plays an essential role in the initiation and regulation of chromosomal replication. ATP-DnaA binds to the origin of replication (oriC) to initiate formation of the DNA replication initiation complex once per cell cycle. Binds the DnaA box (a 9 base pair repeat at the origin) and separates the double-stranded (ds)DNA. Forms a right-handed helical filament on oriC DNA; dsDNA binds to the exterior of the filament while single-stranded (ss)DNA is stabiized in the filament's interior. The ATP-DnaA-oriC complex binds and stabilizes one strand of the AT-rich DNA unwinding element (DUE), permitting loading of DNA polymerase. After initiation quickly degrades to an ADP-DnaA complex that is not apt for DNA replication. Binds acidic phospholipids.</text>
</comment>
<dbReference type="InterPro" id="IPR013317">
    <property type="entry name" value="DnaA_dom"/>
</dbReference>
<feature type="binding site" evidence="8">
    <location>
        <position position="162"/>
    </location>
    <ligand>
        <name>ATP</name>
        <dbReference type="ChEBI" id="CHEBI:30616"/>
    </ligand>
</feature>
<dbReference type="PROSITE" id="PS01008">
    <property type="entry name" value="DNAA"/>
    <property type="match status" value="1"/>
</dbReference>
<dbReference type="STRING" id="1379270.GEMMAAP_00005"/>
<dbReference type="GO" id="GO:0005524">
    <property type="term" value="F:ATP binding"/>
    <property type="evidence" value="ECO:0007669"/>
    <property type="project" value="UniProtKB-UniRule"/>
</dbReference>
<dbReference type="SMART" id="SM00382">
    <property type="entry name" value="AAA"/>
    <property type="match status" value="1"/>
</dbReference>
<evidence type="ECO:0000256" key="3">
    <source>
        <dbReference type="ARBA" id="ARBA00022705"/>
    </source>
</evidence>
<dbReference type="GO" id="GO:0006270">
    <property type="term" value="P:DNA replication initiation"/>
    <property type="evidence" value="ECO:0007669"/>
    <property type="project" value="UniProtKB-UniRule"/>
</dbReference>
<dbReference type="Pfam" id="PF00308">
    <property type="entry name" value="Bac_DnaA"/>
    <property type="match status" value="1"/>
</dbReference>
<evidence type="ECO:0000256" key="7">
    <source>
        <dbReference type="ARBA" id="ARBA00023125"/>
    </source>
</evidence>
<organism evidence="14 15">
    <name type="scientific">Gemmatimonas phototrophica</name>
    <dbReference type="NCBI Taxonomy" id="1379270"/>
    <lineage>
        <taxon>Bacteria</taxon>
        <taxon>Pseudomonadati</taxon>
        <taxon>Gemmatimonadota</taxon>
        <taxon>Gemmatimonadia</taxon>
        <taxon>Gemmatimonadales</taxon>
        <taxon>Gemmatimonadaceae</taxon>
        <taxon>Gemmatimonas</taxon>
    </lineage>
</organism>
<feature type="region of interest" description="Domain I, interacts with DnaA modulators" evidence="8">
    <location>
        <begin position="1"/>
        <end position="96"/>
    </location>
</feature>
<dbReference type="SUPFAM" id="SSF52540">
    <property type="entry name" value="P-loop containing nucleoside triphosphate hydrolases"/>
    <property type="match status" value="1"/>
</dbReference>
<protein>
    <recommendedName>
        <fullName evidence="8 9">Chromosomal replication initiator protein DnaA</fullName>
    </recommendedName>
</protein>
<dbReference type="GO" id="GO:0003688">
    <property type="term" value="F:DNA replication origin binding"/>
    <property type="evidence" value="ECO:0007669"/>
    <property type="project" value="UniProtKB-UniRule"/>
</dbReference>
<dbReference type="InterPro" id="IPR027417">
    <property type="entry name" value="P-loop_NTPase"/>
</dbReference>
<evidence type="ECO:0000259" key="13">
    <source>
        <dbReference type="SMART" id="SM00760"/>
    </source>
</evidence>
<dbReference type="AlphaFoldDB" id="A0A143BES9"/>
<evidence type="ECO:0000313" key="14">
    <source>
        <dbReference type="EMBL" id="AMW03666.1"/>
    </source>
</evidence>
<dbReference type="Gene3D" id="3.40.50.300">
    <property type="entry name" value="P-loop containing nucleotide triphosphate hydrolases"/>
    <property type="match status" value="1"/>
</dbReference>
<dbReference type="Gene3D" id="1.10.1750.10">
    <property type="match status" value="1"/>
</dbReference>
<comment type="domain">
    <text evidence="8">Domain I is involved in oligomerization and binding regulators, domain II is flexibile and of varying length in different bacteria, domain III forms the AAA+ region, while domain IV binds dsDNA.</text>
</comment>
<evidence type="ECO:0000259" key="12">
    <source>
        <dbReference type="SMART" id="SM00382"/>
    </source>
</evidence>
<accession>A0A143BES9</accession>
<comment type="caution">
    <text evidence="8">Lacks conserved residue(s) required for the propagation of feature annotation.</text>
</comment>
<evidence type="ECO:0000256" key="6">
    <source>
        <dbReference type="ARBA" id="ARBA00023121"/>
    </source>
</evidence>
<evidence type="ECO:0000256" key="9">
    <source>
        <dbReference type="NCBIfam" id="TIGR00362"/>
    </source>
</evidence>
<name>A0A143BES9_9BACT</name>
<sequence length="472" mass="52759">MSLSPAEIWDRLRQRARQVLPEQTYRTWLEPTDAIVVEGDTLMVGAPDQFSADWNESKHADLLATFAPVALGHPMKVRFKVNEERAGRVQMDMFVAPPPAPIVAPPTKQQSRISTPLNPLYTFDQFVIGKSNDVAAAAAQAAAQAPGKVYNPLFIYGETGLGKTHLMQGIAHEQLRRNPALRIAYVGTEQFTNEFISAIQTGQMGDFRRRFREIDLLLVDDVQFLKGKESTQEEFFHTFNAIYEAGRQIVLTSDRPPKEIPGLESRLISRFEWGMVANVDSPDLEHRIAILKKKASVDHLELTIPDEVIEFIAQHVKSSVRELEGSIIKLLAYASFKHREISVDLAREALRDKLRGANTSDFPDVPPTTITVATIQQVVAREWGVTPDGLRSKTRTKQLTTPRQVAMYLCRELLALQLVEIGNAFGGRDHSTVIHSLERVAEDMAGEAGFTERVLKVRGMLETLRTTGQLGT</sequence>
<comment type="subcellular location">
    <subcellularLocation>
        <location evidence="8">Cytoplasm</location>
    </subcellularLocation>
</comment>
<dbReference type="Proteomes" id="UP000076404">
    <property type="component" value="Chromosome"/>
</dbReference>
<dbReference type="GO" id="GO:0008289">
    <property type="term" value="F:lipid binding"/>
    <property type="evidence" value="ECO:0007669"/>
    <property type="project" value="UniProtKB-KW"/>
</dbReference>
<proteinExistence type="inferred from homology"/>
<dbReference type="PRINTS" id="PR00051">
    <property type="entry name" value="DNAA"/>
</dbReference>
<comment type="similarity">
    <text evidence="1 8 11">Belongs to the DnaA family.</text>
</comment>
<comment type="subunit">
    <text evidence="8">Oligomerizes as a right-handed, spiral filament on DNA at oriC.</text>
</comment>
<dbReference type="GO" id="GO:0006275">
    <property type="term" value="P:regulation of DNA replication"/>
    <property type="evidence" value="ECO:0007669"/>
    <property type="project" value="UniProtKB-UniRule"/>
</dbReference>
<dbReference type="FunFam" id="3.40.50.300:FF:000668">
    <property type="entry name" value="Chromosomal replication initiator protein DnaA"/>
    <property type="match status" value="1"/>
</dbReference>
<dbReference type="CDD" id="cd06571">
    <property type="entry name" value="Bac_DnaA_C"/>
    <property type="match status" value="1"/>
</dbReference>
<feature type="binding site" evidence="8">
    <location>
        <position position="164"/>
    </location>
    <ligand>
        <name>ATP</name>
        <dbReference type="ChEBI" id="CHEBI:30616"/>
    </ligand>
</feature>
<feature type="domain" description="Chromosomal replication initiator DnaA C-terminal" evidence="13">
    <location>
        <begin position="371"/>
        <end position="440"/>
    </location>
</feature>
<feature type="binding site" evidence="8">
    <location>
        <position position="163"/>
    </location>
    <ligand>
        <name>ATP</name>
        <dbReference type="ChEBI" id="CHEBI:30616"/>
    </ligand>
</feature>
<dbReference type="Gene3D" id="3.30.300.180">
    <property type="match status" value="1"/>
</dbReference>
<dbReference type="HAMAP" id="MF_00377">
    <property type="entry name" value="DnaA_bact"/>
    <property type="match status" value="1"/>
</dbReference>
<evidence type="ECO:0000256" key="5">
    <source>
        <dbReference type="ARBA" id="ARBA00022840"/>
    </source>
</evidence>
<dbReference type="InterPro" id="IPR018312">
    <property type="entry name" value="Chromosome_initiator_DnaA_CS"/>
</dbReference>
<evidence type="ECO:0000256" key="1">
    <source>
        <dbReference type="ARBA" id="ARBA00006583"/>
    </source>
</evidence>
<dbReference type="PANTHER" id="PTHR30050:SF2">
    <property type="entry name" value="CHROMOSOMAL REPLICATION INITIATOR PROTEIN DNAA"/>
    <property type="match status" value="1"/>
</dbReference>
<keyword evidence="2 8" id="KW-0963">Cytoplasm</keyword>
<evidence type="ECO:0000256" key="10">
    <source>
        <dbReference type="RuleBase" id="RU000577"/>
    </source>
</evidence>
<keyword evidence="7 8" id="KW-0238">DNA-binding</keyword>
<dbReference type="EMBL" id="CP011454">
    <property type="protein sequence ID" value="AMW03666.1"/>
    <property type="molecule type" value="Genomic_DNA"/>
</dbReference>
<dbReference type="Gene3D" id="1.10.8.60">
    <property type="match status" value="1"/>
</dbReference>
<dbReference type="SUPFAM" id="SSF48295">
    <property type="entry name" value="TrpR-like"/>
    <property type="match status" value="1"/>
</dbReference>
<feature type="binding site" evidence="8">
    <location>
        <position position="160"/>
    </location>
    <ligand>
        <name>ATP</name>
        <dbReference type="ChEBI" id="CHEBI:30616"/>
    </ligand>
</feature>
<dbReference type="InterPro" id="IPR024633">
    <property type="entry name" value="DnaA_N_dom"/>
</dbReference>
<dbReference type="SMART" id="SM00760">
    <property type="entry name" value="Bac_DnaA_C"/>
    <property type="match status" value="1"/>
</dbReference>
<dbReference type="InterPro" id="IPR001957">
    <property type="entry name" value="Chromosome_initiator_DnaA"/>
</dbReference>
<dbReference type="InterPro" id="IPR003593">
    <property type="entry name" value="AAA+_ATPase"/>
</dbReference>
<dbReference type="OrthoDB" id="9807019at2"/>
<keyword evidence="6 8" id="KW-0446">Lipid-binding</keyword>
<keyword evidence="4 8" id="KW-0547">Nucleotide-binding</keyword>
<dbReference type="eggNOG" id="COG0593">
    <property type="taxonomic scope" value="Bacteria"/>
</dbReference>
<dbReference type="GO" id="GO:0005737">
    <property type="term" value="C:cytoplasm"/>
    <property type="evidence" value="ECO:0007669"/>
    <property type="project" value="UniProtKB-SubCell"/>
</dbReference>
<dbReference type="InterPro" id="IPR020591">
    <property type="entry name" value="Chromosome_initiator_DnaA-like"/>
</dbReference>
<dbReference type="KEGG" id="gph:GEMMAAP_00005"/>
<keyword evidence="5 8" id="KW-0067">ATP-binding</keyword>
<dbReference type="RefSeq" id="WP_026848931.1">
    <property type="nucleotide sequence ID" value="NZ_CP011454.1"/>
</dbReference>
<dbReference type="InterPro" id="IPR010921">
    <property type="entry name" value="Trp_repressor/repl_initiator"/>
</dbReference>
<keyword evidence="15" id="KW-1185">Reference proteome</keyword>
<evidence type="ECO:0000256" key="4">
    <source>
        <dbReference type="ARBA" id="ARBA00022741"/>
    </source>
</evidence>
<reference evidence="14 15" key="2">
    <citation type="journal article" date="2016" name="Environ. Microbiol. Rep.">
        <title>Metagenomic evidence for the presence of phototrophic Gemmatimonadetes bacteria in diverse environments.</title>
        <authorList>
            <person name="Zeng Y."/>
            <person name="Baumbach J."/>
            <person name="Barbosa E.G."/>
            <person name="Azevedo V."/>
            <person name="Zhang C."/>
            <person name="Koblizek M."/>
        </authorList>
    </citation>
    <scope>NUCLEOTIDE SEQUENCE [LARGE SCALE GENOMIC DNA]</scope>
    <source>
        <strain evidence="14 15">AP64</strain>
    </source>
</reference>
<feature type="region of interest" description="Domain IV, binds dsDNA" evidence="8">
    <location>
        <begin position="335"/>
        <end position="472"/>
    </location>
</feature>
<evidence type="ECO:0000256" key="11">
    <source>
        <dbReference type="RuleBase" id="RU004227"/>
    </source>
</evidence>
<dbReference type="CDD" id="cd00009">
    <property type="entry name" value="AAA"/>
    <property type="match status" value="1"/>
</dbReference>
<evidence type="ECO:0000313" key="15">
    <source>
        <dbReference type="Proteomes" id="UP000076404"/>
    </source>
</evidence>
<dbReference type="NCBIfam" id="TIGR00362">
    <property type="entry name" value="DnaA"/>
    <property type="match status" value="1"/>
</dbReference>
<evidence type="ECO:0000256" key="2">
    <source>
        <dbReference type="ARBA" id="ARBA00022490"/>
    </source>
</evidence>
<dbReference type="PANTHER" id="PTHR30050">
    <property type="entry name" value="CHROMOSOMAL REPLICATION INITIATOR PROTEIN DNAA"/>
    <property type="match status" value="1"/>
</dbReference>
<dbReference type="InterPro" id="IPR013159">
    <property type="entry name" value="DnaA_C"/>
</dbReference>
<feature type="domain" description="AAA+ ATPase" evidence="12">
    <location>
        <begin position="149"/>
        <end position="280"/>
    </location>
</feature>
<evidence type="ECO:0000256" key="8">
    <source>
        <dbReference type="HAMAP-Rule" id="MF_00377"/>
    </source>
</evidence>